<dbReference type="GO" id="GO:0016787">
    <property type="term" value="F:hydrolase activity"/>
    <property type="evidence" value="ECO:0007669"/>
    <property type="project" value="UniProtKB-KW"/>
</dbReference>
<dbReference type="EMBL" id="GBEZ01004498">
    <property type="protein sequence ID" value="JAC80722.1"/>
    <property type="molecule type" value="Transcribed_RNA"/>
</dbReference>
<dbReference type="Pfam" id="PF00270">
    <property type="entry name" value="DEAD"/>
    <property type="match status" value="1"/>
</dbReference>
<feature type="domain" description="DEAD-box RNA helicase Q" evidence="11">
    <location>
        <begin position="98"/>
        <end position="126"/>
    </location>
</feature>
<feature type="short sequence motif" description="Q motif" evidence="6">
    <location>
        <begin position="98"/>
        <end position="126"/>
    </location>
</feature>
<dbReference type="PROSITE" id="PS51195">
    <property type="entry name" value="Q_MOTIF"/>
    <property type="match status" value="1"/>
</dbReference>
<feature type="domain" description="Helicase C-terminal" evidence="10">
    <location>
        <begin position="485"/>
        <end position="630"/>
    </location>
</feature>
<evidence type="ECO:0000259" key="9">
    <source>
        <dbReference type="PROSITE" id="PS51192"/>
    </source>
</evidence>
<organism evidence="12">
    <name type="scientific">Tetraselmis sp. GSL018</name>
    <dbReference type="NCBI Taxonomy" id="582737"/>
    <lineage>
        <taxon>Eukaryota</taxon>
        <taxon>Viridiplantae</taxon>
        <taxon>Chlorophyta</taxon>
        <taxon>core chlorophytes</taxon>
        <taxon>Chlorodendrophyceae</taxon>
        <taxon>Chlorodendrales</taxon>
        <taxon>Chlorodendraceae</taxon>
        <taxon>Tetraselmis</taxon>
    </lineage>
</organism>
<keyword evidence="3 7" id="KW-0378">Hydrolase</keyword>
<evidence type="ECO:0000256" key="5">
    <source>
        <dbReference type="ARBA" id="ARBA00022840"/>
    </source>
</evidence>
<dbReference type="CDD" id="cd18787">
    <property type="entry name" value="SF2_C_DEAD"/>
    <property type="match status" value="1"/>
</dbReference>
<evidence type="ECO:0000256" key="1">
    <source>
        <dbReference type="ARBA" id="ARBA00012552"/>
    </source>
</evidence>
<dbReference type="PROSITE" id="PS00039">
    <property type="entry name" value="DEAD_ATP_HELICASE"/>
    <property type="match status" value="1"/>
</dbReference>
<comment type="similarity">
    <text evidence="7">Belongs to the DEAD box helicase family.</text>
</comment>
<feature type="region of interest" description="Disordered" evidence="8">
    <location>
        <begin position="633"/>
        <end position="671"/>
    </location>
</feature>
<dbReference type="CDD" id="cd17966">
    <property type="entry name" value="DEADc_DDX5_DDX17"/>
    <property type="match status" value="1"/>
</dbReference>
<reference evidence="12" key="1">
    <citation type="submission" date="2014-05" db="EMBL/GenBank/DDBJ databases">
        <title>The transcriptome of the halophilic microalga Tetraselmis sp. GSL018 isolated from the Great Salt Lake, Utah.</title>
        <authorList>
            <person name="Jinkerson R.E."/>
            <person name="D'Adamo S."/>
            <person name="Posewitz M.C."/>
        </authorList>
    </citation>
    <scope>NUCLEOTIDE SEQUENCE</scope>
    <source>
        <strain evidence="12">GSL018</strain>
    </source>
</reference>
<dbReference type="SUPFAM" id="SSF52540">
    <property type="entry name" value="P-loop containing nucleoside triphosphate hydrolases"/>
    <property type="match status" value="2"/>
</dbReference>
<dbReference type="PROSITE" id="PS51192">
    <property type="entry name" value="HELICASE_ATP_BIND_1"/>
    <property type="match status" value="1"/>
</dbReference>
<dbReference type="PROSITE" id="PS51194">
    <property type="entry name" value="HELICASE_CTER"/>
    <property type="match status" value="1"/>
</dbReference>
<dbReference type="SMART" id="SM00487">
    <property type="entry name" value="DEXDc"/>
    <property type="match status" value="1"/>
</dbReference>
<dbReference type="GO" id="GO:0005524">
    <property type="term" value="F:ATP binding"/>
    <property type="evidence" value="ECO:0007669"/>
    <property type="project" value="UniProtKB-KW"/>
</dbReference>
<feature type="domain" description="Helicase ATP-binding" evidence="9">
    <location>
        <begin position="129"/>
        <end position="304"/>
    </location>
</feature>
<evidence type="ECO:0000313" key="12">
    <source>
        <dbReference type="EMBL" id="JAC80722.1"/>
    </source>
</evidence>
<feature type="compositionally biased region" description="Gly residues" evidence="8">
    <location>
        <begin position="647"/>
        <end position="659"/>
    </location>
</feature>
<evidence type="ECO:0000256" key="7">
    <source>
        <dbReference type="RuleBase" id="RU000492"/>
    </source>
</evidence>
<evidence type="ECO:0000256" key="2">
    <source>
        <dbReference type="ARBA" id="ARBA00022741"/>
    </source>
</evidence>
<gene>
    <name evidence="12" type="ORF">TSPGSL018_9632</name>
</gene>
<dbReference type="EC" id="3.6.4.13" evidence="1"/>
<sequence length="671" mass="73315">MSYGGYYGHDSRYGDSGSYRQSYAPSYPAGGSYGSFGHRDELDSMQLPRPDFNNLPKFEKNFYLEHPAVTARSDQEVAAYRRSREITVTGEGVPKPVTNFEEASFPEYVLSEVIRANFTEPTPIQAQGWPMALLGRDLVGLAETGSGKTLAYLLPAIVHINAQPYLEPGDGPIVLIMAPTRELAVQIQQEAIKFGASSRIKNTCVYGGAPKGPQIRDLRGGVEICIATPGRLIDMLDSRITNLRRVTYLVLDEADRMLDMGFEPQIKKIVNQIRPDRQTLLWSATWPKDVQQIASEFLSNPYQVPRGPLLPVAGRGVSDAHVGNPVTRPKAVPRALPHVLFAGAPHGMRRLPPPPVGSFPSLTLLPRFLFSLSEDPPFARLGPELAEFPISGPHCSSDACACRFPSIFSKRLRVSDPLRGGLALWPYAGPRDLRCCCWGSGSVCQPPPEALSCALQVLIGSADLKANHRIKQNVEIVEEHQKYGKMIRLLEKEMDGGKILIFCETKRGCDAVTRQLRSDGWPALSIHGDKSQQERDWVLSEFKSGKNPIMLATDVAARGLDVKDIKVVVNYDFPGTVEDYVHRIGRTARAGASGVAYSFMTASNARQARQLVAVLEEAHQEVPHELRSMALVSSGGGGGFRQRNRGGPRGGGGGLGGMSGANAIPVGHRRY</sequence>
<protein>
    <recommendedName>
        <fullName evidence="1">RNA helicase</fullName>
        <ecNumber evidence="1">3.6.4.13</ecNumber>
    </recommendedName>
</protein>
<dbReference type="InterPro" id="IPR011545">
    <property type="entry name" value="DEAD/DEAH_box_helicase_dom"/>
</dbReference>
<accession>A0A061S6D8</accession>
<dbReference type="AlphaFoldDB" id="A0A061S6D8"/>
<dbReference type="InterPro" id="IPR027417">
    <property type="entry name" value="P-loop_NTPase"/>
</dbReference>
<dbReference type="InterPro" id="IPR001650">
    <property type="entry name" value="Helicase_C-like"/>
</dbReference>
<dbReference type="InterPro" id="IPR014001">
    <property type="entry name" value="Helicase_ATP-bd"/>
</dbReference>
<dbReference type="InterPro" id="IPR000629">
    <property type="entry name" value="RNA-helicase_DEAD-box_CS"/>
</dbReference>
<dbReference type="SMART" id="SM00490">
    <property type="entry name" value="HELICc"/>
    <property type="match status" value="1"/>
</dbReference>
<keyword evidence="2 7" id="KW-0547">Nucleotide-binding</keyword>
<dbReference type="GO" id="GO:0003676">
    <property type="term" value="F:nucleic acid binding"/>
    <property type="evidence" value="ECO:0007669"/>
    <property type="project" value="InterPro"/>
</dbReference>
<evidence type="ECO:0000256" key="4">
    <source>
        <dbReference type="ARBA" id="ARBA00022806"/>
    </source>
</evidence>
<dbReference type="GO" id="GO:0003724">
    <property type="term" value="F:RNA helicase activity"/>
    <property type="evidence" value="ECO:0007669"/>
    <property type="project" value="UniProtKB-EC"/>
</dbReference>
<evidence type="ECO:0000256" key="6">
    <source>
        <dbReference type="PROSITE-ProRule" id="PRU00552"/>
    </source>
</evidence>
<name>A0A061S6D8_9CHLO</name>
<proteinExistence type="inferred from homology"/>
<keyword evidence="5 7" id="KW-0067">ATP-binding</keyword>
<dbReference type="InterPro" id="IPR014014">
    <property type="entry name" value="RNA_helicase_DEAD_Q_motif"/>
</dbReference>
<keyword evidence="4 7" id="KW-0347">Helicase</keyword>
<evidence type="ECO:0000259" key="10">
    <source>
        <dbReference type="PROSITE" id="PS51194"/>
    </source>
</evidence>
<dbReference type="FunFam" id="3.40.50.300:FF:000008">
    <property type="entry name" value="ATP-dependent RNA helicase RhlB"/>
    <property type="match status" value="1"/>
</dbReference>
<dbReference type="PANTHER" id="PTHR47958">
    <property type="entry name" value="ATP-DEPENDENT RNA HELICASE DBP3"/>
    <property type="match status" value="1"/>
</dbReference>
<dbReference type="FunFam" id="3.40.50.300:FF:000079">
    <property type="entry name" value="probable ATP-dependent RNA helicase DDX17"/>
    <property type="match status" value="1"/>
</dbReference>
<dbReference type="Pfam" id="PF00271">
    <property type="entry name" value="Helicase_C"/>
    <property type="match status" value="1"/>
</dbReference>
<dbReference type="Gene3D" id="3.40.50.300">
    <property type="entry name" value="P-loop containing nucleotide triphosphate hydrolases"/>
    <property type="match status" value="2"/>
</dbReference>
<evidence type="ECO:0000256" key="3">
    <source>
        <dbReference type="ARBA" id="ARBA00022801"/>
    </source>
</evidence>
<evidence type="ECO:0000256" key="8">
    <source>
        <dbReference type="SAM" id="MobiDB-lite"/>
    </source>
</evidence>
<evidence type="ECO:0000259" key="11">
    <source>
        <dbReference type="PROSITE" id="PS51195"/>
    </source>
</evidence>